<feature type="domain" description="N-acetyltransferase" evidence="4">
    <location>
        <begin position="17"/>
        <end position="175"/>
    </location>
</feature>
<comment type="caution">
    <text evidence="5">The sequence shown here is derived from an EMBL/GenBank/DDBJ whole genome shotgun (WGS) entry which is preliminary data.</text>
</comment>
<proteinExistence type="inferred from homology"/>
<dbReference type="GO" id="GO:0016747">
    <property type="term" value="F:acyltransferase activity, transferring groups other than amino-acyl groups"/>
    <property type="evidence" value="ECO:0007669"/>
    <property type="project" value="InterPro"/>
</dbReference>
<dbReference type="OrthoDB" id="883856at2"/>
<dbReference type="SUPFAM" id="SSF55729">
    <property type="entry name" value="Acyl-CoA N-acyltransferases (Nat)"/>
    <property type="match status" value="1"/>
</dbReference>
<dbReference type="AlphaFoldDB" id="A0A4Z0L8T1"/>
<dbReference type="InterPro" id="IPR051531">
    <property type="entry name" value="N-acetyltransferase"/>
</dbReference>
<dbReference type="Gene3D" id="3.40.630.30">
    <property type="match status" value="1"/>
</dbReference>
<evidence type="ECO:0000256" key="1">
    <source>
        <dbReference type="ARBA" id="ARBA00022679"/>
    </source>
</evidence>
<keyword evidence="6" id="KW-1185">Reference proteome</keyword>
<dbReference type="PANTHER" id="PTHR43792:SF8">
    <property type="entry name" value="[RIBOSOMAL PROTEIN US5]-ALANINE N-ACETYLTRANSFERASE"/>
    <property type="match status" value="1"/>
</dbReference>
<evidence type="ECO:0000259" key="4">
    <source>
        <dbReference type="PROSITE" id="PS51186"/>
    </source>
</evidence>
<dbReference type="Proteomes" id="UP000297407">
    <property type="component" value="Unassembled WGS sequence"/>
</dbReference>
<accession>A0A4Z0L8T1</accession>
<dbReference type="RefSeq" id="WP_135525970.1">
    <property type="nucleotide sequence ID" value="NZ_SRLH01000003.1"/>
</dbReference>
<sequence>MDSINWEINTIESILPEEFYNLVQTNKNHIEKTFPVTLSNCLDLEKTIAFIETNIEKEKNKAGYYFYLRNSETQQLMGYVCIKNIDYGISKCELAYFIDKHFEGKGIISKVVAQTIAFCFNDLKMNKVFICTSKINQASQQVALKNGFRQEGILREEFKNGAGILEDVVYFGLLKSDYDRNEK</sequence>
<dbReference type="EMBL" id="SRLH01000003">
    <property type="protein sequence ID" value="TGD58710.1"/>
    <property type="molecule type" value="Genomic_DNA"/>
</dbReference>
<gene>
    <name evidence="5" type="ORF">E4635_07290</name>
</gene>
<reference evidence="5 6" key="1">
    <citation type="submission" date="2019-04" db="EMBL/GenBank/DDBJ databases">
        <title>Flavobacterium sp. strain DS2-A Genome sequencing and assembly.</title>
        <authorList>
            <person name="Kim I."/>
        </authorList>
    </citation>
    <scope>NUCLEOTIDE SEQUENCE [LARGE SCALE GENOMIC DNA]</scope>
    <source>
        <strain evidence="5 6">DS2-A</strain>
    </source>
</reference>
<keyword evidence="2" id="KW-0012">Acyltransferase</keyword>
<dbReference type="PROSITE" id="PS51186">
    <property type="entry name" value="GNAT"/>
    <property type="match status" value="1"/>
</dbReference>
<dbReference type="Pfam" id="PF13302">
    <property type="entry name" value="Acetyltransf_3"/>
    <property type="match status" value="1"/>
</dbReference>
<protein>
    <submittedName>
        <fullName evidence="5">N-acetyltransferase</fullName>
    </submittedName>
</protein>
<evidence type="ECO:0000313" key="6">
    <source>
        <dbReference type="Proteomes" id="UP000297407"/>
    </source>
</evidence>
<organism evidence="5 6">
    <name type="scientific">Flavobacterium humi</name>
    <dbReference type="NCBI Taxonomy" id="2562683"/>
    <lineage>
        <taxon>Bacteria</taxon>
        <taxon>Pseudomonadati</taxon>
        <taxon>Bacteroidota</taxon>
        <taxon>Flavobacteriia</taxon>
        <taxon>Flavobacteriales</taxon>
        <taxon>Flavobacteriaceae</taxon>
        <taxon>Flavobacterium</taxon>
    </lineage>
</organism>
<dbReference type="InterPro" id="IPR000182">
    <property type="entry name" value="GNAT_dom"/>
</dbReference>
<name>A0A4Z0L8T1_9FLAO</name>
<dbReference type="PANTHER" id="PTHR43792">
    <property type="entry name" value="GNAT FAMILY, PUTATIVE (AFU_ORTHOLOGUE AFUA_3G00765)-RELATED-RELATED"/>
    <property type="match status" value="1"/>
</dbReference>
<evidence type="ECO:0000313" key="5">
    <source>
        <dbReference type="EMBL" id="TGD58710.1"/>
    </source>
</evidence>
<keyword evidence="1 5" id="KW-0808">Transferase</keyword>
<evidence type="ECO:0000256" key="2">
    <source>
        <dbReference type="ARBA" id="ARBA00023315"/>
    </source>
</evidence>
<comment type="similarity">
    <text evidence="3">Belongs to the acetyltransferase family. RimJ subfamily.</text>
</comment>
<evidence type="ECO:0000256" key="3">
    <source>
        <dbReference type="ARBA" id="ARBA00038502"/>
    </source>
</evidence>
<dbReference type="InterPro" id="IPR016181">
    <property type="entry name" value="Acyl_CoA_acyltransferase"/>
</dbReference>